<dbReference type="Gene3D" id="1.20.5.110">
    <property type="match status" value="1"/>
</dbReference>
<dbReference type="GO" id="GO:0006886">
    <property type="term" value="P:intracellular protein transport"/>
    <property type="evidence" value="ECO:0007669"/>
    <property type="project" value="TreeGrafter"/>
</dbReference>
<dbReference type="SUPFAM" id="SSF47661">
    <property type="entry name" value="t-snare proteins"/>
    <property type="match status" value="1"/>
</dbReference>
<evidence type="ECO:0000256" key="5">
    <source>
        <dbReference type="ARBA" id="ARBA00022927"/>
    </source>
</evidence>
<evidence type="ECO:0000259" key="10">
    <source>
        <dbReference type="PROSITE" id="PS50192"/>
    </source>
</evidence>
<keyword evidence="6" id="KW-0007">Acetylation</keyword>
<dbReference type="CDD" id="cd15840">
    <property type="entry name" value="SNARE_Qa"/>
    <property type="match status" value="1"/>
</dbReference>
<evidence type="ECO:0000256" key="1">
    <source>
        <dbReference type="ARBA" id="ARBA00004211"/>
    </source>
</evidence>
<dbReference type="GO" id="GO:0006906">
    <property type="term" value="P:vesicle fusion"/>
    <property type="evidence" value="ECO:0007669"/>
    <property type="project" value="TreeGrafter"/>
</dbReference>
<protein>
    <submittedName>
        <fullName evidence="11">Syntaxin-22-like</fullName>
    </submittedName>
</protein>
<dbReference type="InterPro" id="IPR045242">
    <property type="entry name" value="Syntaxin"/>
</dbReference>
<accession>A0AAD6Q0Y5</accession>
<comment type="similarity">
    <text evidence="2">Belongs to the syntaxin family.</text>
</comment>
<keyword evidence="12" id="KW-1185">Reference proteome</keyword>
<evidence type="ECO:0000256" key="3">
    <source>
        <dbReference type="ARBA" id="ARBA00022448"/>
    </source>
</evidence>
<dbReference type="SMART" id="SM00503">
    <property type="entry name" value="SynN"/>
    <property type="match status" value="1"/>
</dbReference>
<dbReference type="InterPro" id="IPR000727">
    <property type="entry name" value="T_SNARE_dom"/>
</dbReference>
<evidence type="ECO:0000313" key="11">
    <source>
        <dbReference type="EMBL" id="KAJ6973163.1"/>
    </source>
</evidence>
<dbReference type="InterPro" id="IPR010989">
    <property type="entry name" value="SNARE"/>
</dbReference>
<evidence type="ECO:0000256" key="6">
    <source>
        <dbReference type="ARBA" id="ARBA00022990"/>
    </source>
</evidence>
<keyword evidence="4" id="KW-0812">Transmembrane</keyword>
<comment type="caution">
    <text evidence="11">The sequence shown here is derived from an EMBL/GenBank/DDBJ whole genome shotgun (WGS) entry which is preliminary data.</text>
</comment>
<sequence>MSFQDFQNGKRPSSSSSTSRSPSQAVAAGIFQINTAVAGFRRLVDAIGTDKDTPEHRHKLHNSRQRILQLVKETSAKLKSLSELDHDPDINPSKKIEDAKLARDFQITLQEFQKVQQLASERESTYSPSLPPQSSLPPSSGSGEYVIASMDQDNQPFLREQRRQEVILLDNEVAFNEAIIEEREQGIRDIEEQIGEANEIFKDLAVLVHDQGVVIDDIHSNIDSSATATTQARVQLSKASKTVKSKCSWGIAASGSWKRCDYSTNINAAVEAISKFLGVNRSSWLMWDGCRLHFQGTSVFANLGSIFLGLGVRRLGVCYEALLSTASSAADSSNHIQMKALTGMQA</sequence>
<dbReference type="PANTHER" id="PTHR19957:SF267">
    <property type="entry name" value="SYNTAXIN-22-LIKE"/>
    <property type="match status" value="1"/>
</dbReference>
<gene>
    <name evidence="11" type="ORF">NC653_033483</name>
</gene>
<keyword evidence="8" id="KW-0472">Membrane</keyword>
<evidence type="ECO:0000256" key="2">
    <source>
        <dbReference type="ARBA" id="ARBA00009063"/>
    </source>
</evidence>
<keyword evidence="7" id="KW-0175">Coiled coil</keyword>
<dbReference type="GO" id="GO:0012505">
    <property type="term" value="C:endomembrane system"/>
    <property type="evidence" value="ECO:0007669"/>
    <property type="project" value="TreeGrafter"/>
</dbReference>
<dbReference type="Proteomes" id="UP001164929">
    <property type="component" value="Chromosome 14"/>
</dbReference>
<dbReference type="GO" id="GO:0005484">
    <property type="term" value="F:SNAP receptor activity"/>
    <property type="evidence" value="ECO:0007669"/>
    <property type="project" value="TreeGrafter"/>
</dbReference>
<dbReference type="PROSITE" id="PS50192">
    <property type="entry name" value="T_SNARE"/>
    <property type="match status" value="1"/>
</dbReference>
<feature type="domain" description="T-SNARE coiled-coil homology" evidence="10">
    <location>
        <begin position="177"/>
        <end position="239"/>
    </location>
</feature>
<feature type="compositionally biased region" description="Low complexity" evidence="9">
    <location>
        <begin position="11"/>
        <end position="22"/>
    </location>
</feature>
<dbReference type="PANTHER" id="PTHR19957">
    <property type="entry name" value="SYNTAXIN"/>
    <property type="match status" value="1"/>
</dbReference>
<dbReference type="SMART" id="SM00397">
    <property type="entry name" value="t_SNARE"/>
    <property type="match status" value="1"/>
</dbReference>
<evidence type="ECO:0000256" key="8">
    <source>
        <dbReference type="ARBA" id="ARBA00023136"/>
    </source>
</evidence>
<dbReference type="AlphaFoldDB" id="A0AAD6Q0Y5"/>
<dbReference type="EMBL" id="JAQIZT010000014">
    <property type="protein sequence ID" value="KAJ6973163.1"/>
    <property type="molecule type" value="Genomic_DNA"/>
</dbReference>
<evidence type="ECO:0000313" key="12">
    <source>
        <dbReference type="Proteomes" id="UP001164929"/>
    </source>
</evidence>
<evidence type="ECO:0000256" key="4">
    <source>
        <dbReference type="ARBA" id="ARBA00022692"/>
    </source>
</evidence>
<dbReference type="GO" id="GO:0048278">
    <property type="term" value="P:vesicle docking"/>
    <property type="evidence" value="ECO:0007669"/>
    <property type="project" value="TreeGrafter"/>
</dbReference>
<dbReference type="Pfam" id="PF14523">
    <property type="entry name" value="Syntaxin_2"/>
    <property type="match status" value="1"/>
</dbReference>
<evidence type="ECO:0000256" key="9">
    <source>
        <dbReference type="SAM" id="MobiDB-lite"/>
    </source>
</evidence>
<dbReference type="GO" id="GO:0000149">
    <property type="term" value="F:SNARE binding"/>
    <property type="evidence" value="ECO:0007669"/>
    <property type="project" value="TreeGrafter"/>
</dbReference>
<dbReference type="Gene3D" id="1.20.58.70">
    <property type="match status" value="1"/>
</dbReference>
<evidence type="ECO:0000256" key="7">
    <source>
        <dbReference type="ARBA" id="ARBA00023054"/>
    </source>
</evidence>
<feature type="region of interest" description="Disordered" evidence="9">
    <location>
        <begin position="1"/>
        <end position="22"/>
    </location>
</feature>
<dbReference type="FunFam" id="1.20.58.70:FF:000004">
    <property type="entry name" value="Syntaxin-22 like"/>
    <property type="match status" value="1"/>
</dbReference>
<dbReference type="InterPro" id="IPR006011">
    <property type="entry name" value="Syntaxin_N"/>
</dbReference>
<keyword evidence="3" id="KW-0813">Transport</keyword>
<reference evidence="11" key="1">
    <citation type="journal article" date="2023" name="Mol. Ecol. Resour.">
        <title>Chromosome-level genome assembly of a triploid poplar Populus alba 'Berolinensis'.</title>
        <authorList>
            <person name="Chen S."/>
            <person name="Yu Y."/>
            <person name="Wang X."/>
            <person name="Wang S."/>
            <person name="Zhang T."/>
            <person name="Zhou Y."/>
            <person name="He R."/>
            <person name="Meng N."/>
            <person name="Wang Y."/>
            <person name="Liu W."/>
            <person name="Liu Z."/>
            <person name="Liu J."/>
            <person name="Guo Q."/>
            <person name="Huang H."/>
            <person name="Sederoff R.R."/>
            <person name="Wang G."/>
            <person name="Qu G."/>
            <person name="Chen S."/>
        </authorList>
    </citation>
    <scope>NUCLEOTIDE SEQUENCE</scope>
    <source>
        <strain evidence="11">SC-2020</strain>
    </source>
</reference>
<name>A0AAD6Q0Y5_9ROSI</name>
<dbReference type="GO" id="GO:0031201">
    <property type="term" value="C:SNARE complex"/>
    <property type="evidence" value="ECO:0007669"/>
    <property type="project" value="TreeGrafter"/>
</dbReference>
<proteinExistence type="inferred from homology"/>
<keyword evidence="5" id="KW-0653">Protein transport</keyword>
<feature type="region of interest" description="Disordered" evidence="9">
    <location>
        <begin position="120"/>
        <end position="144"/>
    </location>
</feature>
<organism evidence="11 12">
    <name type="scientific">Populus alba x Populus x berolinensis</name>
    <dbReference type="NCBI Taxonomy" id="444605"/>
    <lineage>
        <taxon>Eukaryota</taxon>
        <taxon>Viridiplantae</taxon>
        <taxon>Streptophyta</taxon>
        <taxon>Embryophyta</taxon>
        <taxon>Tracheophyta</taxon>
        <taxon>Spermatophyta</taxon>
        <taxon>Magnoliopsida</taxon>
        <taxon>eudicotyledons</taxon>
        <taxon>Gunneridae</taxon>
        <taxon>Pentapetalae</taxon>
        <taxon>rosids</taxon>
        <taxon>fabids</taxon>
        <taxon>Malpighiales</taxon>
        <taxon>Salicaceae</taxon>
        <taxon>Saliceae</taxon>
        <taxon>Populus</taxon>
    </lineage>
</organism>
<comment type="subcellular location">
    <subcellularLocation>
        <location evidence="1">Membrane</location>
        <topology evidence="1">Single-pass type IV membrane protein</topology>
    </subcellularLocation>
</comment>